<sequence length="241" mass="25898">MSIANELHWTIAAKPKFGKATEHSGAKKGKGAWDKKKVAKKTSNKGRRAADKQAAQDTTVGDESDGPFPGAAPLFKKAAAMHWTTAEPRPCYPREEPVEDHCNEGIAPPAPGGGDDMGETGRDQDPEQDYNSDDDGDNFLELGEDPMENAGPPSPDGMGPQGRTPSPDGMGPQGRDSQQMTGPHDARDPGLAPDAPHQFWAQEAPHVQDALNRYLMPKLNSPNPEVAQKARRILMEGPHAE</sequence>
<feature type="compositionally biased region" description="Basic and acidic residues" evidence="1">
    <location>
        <begin position="19"/>
        <end position="36"/>
    </location>
</feature>
<reference evidence="2" key="1">
    <citation type="journal article" date="2015" name="Nature">
        <title>Complex archaea that bridge the gap between prokaryotes and eukaryotes.</title>
        <authorList>
            <person name="Spang A."/>
            <person name="Saw J.H."/>
            <person name="Jorgensen S.L."/>
            <person name="Zaremba-Niedzwiedzka K."/>
            <person name="Martijn J."/>
            <person name="Lind A.E."/>
            <person name="van Eijk R."/>
            <person name="Schleper C."/>
            <person name="Guy L."/>
            <person name="Ettema T.J."/>
        </authorList>
    </citation>
    <scope>NUCLEOTIDE SEQUENCE</scope>
</reference>
<feature type="compositionally biased region" description="Acidic residues" evidence="1">
    <location>
        <begin position="126"/>
        <end position="147"/>
    </location>
</feature>
<gene>
    <name evidence="2" type="ORF">LCGC14_0671210</name>
</gene>
<proteinExistence type="predicted"/>
<evidence type="ECO:0000313" key="2">
    <source>
        <dbReference type="EMBL" id="KKN46616.1"/>
    </source>
</evidence>
<comment type="caution">
    <text evidence="2">The sequence shown here is derived from an EMBL/GenBank/DDBJ whole genome shotgun (WGS) entry which is preliminary data.</text>
</comment>
<feature type="region of interest" description="Disordered" evidence="1">
    <location>
        <begin position="16"/>
        <end position="73"/>
    </location>
</feature>
<organism evidence="2">
    <name type="scientific">marine sediment metagenome</name>
    <dbReference type="NCBI Taxonomy" id="412755"/>
    <lineage>
        <taxon>unclassified sequences</taxon>
        <taxon>metagenomes</taxon>
        <taxon>ecological metagenomes</taxon>
    </lineage>
</organism>
<feature type="region of interest" description="Disordered" evidence="1">
    <location>
        <begin position="88"/>
        <end position="202"/>
    </location>
</feature>
<accession>A0A0F9TC88</accession>
<name>A0A0F9TC88_9ZZZZ</name>
<feature type="compositionally biased region" description="Basic residues" evidence="1">
    <location>
        <begin position="37"/>
        <end position="47"/>
    </location>
</feature>
<evidence type="ECO:0000256" key="1">
    <source>
        <dbReference type="SAM" id="MobiDB-lite"/>
    </source>
</evidence>
<feature type="compositionally biased region" description="Basic and acidic residues" evidence="1">
    <location>
        <begin position="92"/>
        <end position="103"/>
    </location>
</feature>
<dbReference type="EMBL" id="LAZR01001321">
    <property type="protein sequence ID" value="KKN46616.1"/>
    <property type="molecule type" value="Genomic_DNA"/>
</dbReference>
<protein>
    <submittedName>
        <fullName evidence="2">Uncharacterized protein</fullName>
    </submittedName>
</protein>
<dbReference type="AlphaFoldDB" id="A0A0F9TC88"/>